<keyword evidence="1 6" id="KW-0812">Transmembrane</keyword>
<dbReference type="Proteomes" id="UP000016933">
    <property type="component" value="Unassembled WGS sequence"/>
</dbReference>
<evidence type="ECO:0000256" key="4">
    <source>
        <dbReference type="ARBA" id="ARBA00023136"/>
    </source>
</evidence>
<gene>
    <name evidence="8" type="ORF">DOTSEDRAFT_130630</name>
</gene>
<feature type="region of interest" description="Disordered" evidence="7">
    <location>
        <begin position="1"/>
        <end position="28"/>
    </location>
</feature>
<dbReference type="AlphaFoldDB" id="N1PNF9"/>
<keyword evidence="5 6" id="KW-0968">Cytoplasmic vesicle</keyword>
<comment type="similarity">
    <text evidence="6">Belongs to the VMA21 family.</text>
</comment>
<dbReference type="PANTHER" id="PTHR31792:SF3">
    <property type="entry name" value="VACUOLAR ATPASE ASSEMBLY INTEGRAL MEMBRANE PROTEIN VMA21"/>
    <property type="match status" value="1"/>
</dbReference>
<evidence type="ECO:0000256" key="3">
    <source>
        <dbReference type="ARBA" id="ARBA00022989"/>
    </source>
</evidence>
<dbReference type="GO" id="GO:0033116">
    <property type="term" value="C:endoplasmic reticulum-Golgi intermediate compartment membrane"/>
    <property type="evidence" value="ECO:0007669"/>
    <property type="project" value="UniProtKB-SubCell"/>
</dbReference>
<evidence type="ECO:0000313" key="9">
    <source>
        <dbReference type="Proteomes" id="UP000016933"/>
    </source>
</evidence>
<feature type="short sequence motif" description="Prevents secretion from ER" evidence="6">
    <location>
        <begin position="105"/>
        <end position="108"/>
    </location>
</feature>
<keyword evidence="9" id="KW-1185">Reference proteome</keyword>
<keyword evidence="4 6" id="KW-0472">Membrane</keyword>
<dbReference type="STRING" id="675120.N1PNF9"/>
<dbReference type="eggNOG" id="ENOG502SBNA">
    <property type="taxonomic scope" value="Eukaryota"/>
</dbReference>
<evidence type="ECO:0000256" key="5">
    <source>
        <dbReference type="ARBA" id="ARBA00023329"/>
    </source>
</evidence>
<organism evidence="8 9">
    <name type="scientific">Dothistroma septosporum (strain NZE10 / CBS 128990)</name>
    <name type="common">Red band needle blight fungus</name>
    <name type="synonym">Mycosphaerella pini</name>
    <dbReference type="NCBI Taxonomy" id="675120"/>
    <lineage>
        <taxon>Eukaryota</taxon>
        <taxon>Fungi</taxon>
        <taxon>Dikarya</taxon>
        <taxon>Ascomycota</taxon>
        <taxon>Pezizomycotina</taxon>
        <taxon>Dothideomycetes</taxon>
        <taxon>Dothideomycetidae</taxon>
        <taxon>Mycosphaerellales</taxon>
        <taxon>Mycosphaerellaceae</taxon>
        <taxon>Dothistroma</taxon>
    </lineage>
</organism>
<feature type="compositionally biased region" description="Basic and acidic residues" evidence="7">
    <location>
        <begin position="12"/>
        <end position="21"/>
    </location>
</feature>
<dbReference type="GO" id="GO:0005789">
    <property type="term" value="C:endoplasmic reticulum membrane"/>
    <property type="evidence" value="ECO:0007669"/>
    <property type="project" value="UniProtKB-SubCell"/>
</dbReference>
<dbReference type="HOGENOM" id="CLU_154717_1_1_1"/>
<evidence type="ECO:0000256" key="7">
    <source>
        <dbReference type="SAM" id="MobiDB-lite"/>
    </source>
</evidence>
<proteinExistence type="inferred from homology"/>
<evidence type="ECO:0000256" key="2">
    <source>
        <dbReference type="ARBA" id="ARBA00022824"/>
    </source>
</evidence>
<sequence>MASRRLASQEKAQLDQDETKTGPKSNIAPAVPTSVITKLLAFTFAMITFPISSYFLSVRYLFRGNSTYAGGFAALIANVVLIAYVVVAFADDKAEREELIIEEEKKKSR</sequence>
<keyword evidence="3 6" id="KW-1133">Transmembrane helix</keyword>
<evidence type="ECO:0000256" key="1">
    <source>
        <dbReference type="ARBA" id="ARBA00022692"/>
    </source>
</evidence>
<reference evidence="8 9" key="2">
    <citation type="journal article" date="2012" name="PLoS Pathog.">
        <title>Diverse lifestyles and strategies of plant pathogenesis encoded in the genomes of eighteen Dothideomycetes fungi.</title>
        <authorList>
            <person name="Ohm R.A."/>
            <person name="Feau N."/>
            <person name="Henrissat B."/>
            <person name="Schoch C.L."/>
            <person name="Horwitz B.A."/>
            <person name="Barry K.W."/>
            <person name="Condon B.J."/>
            <person name="Copeland A.C."/>
            <person name="Dhillon B."/>
            <person name="Glaser F."/>
            <person name="Hesse C.N."/>
            <person name="Kosti I."/>
            <person name="LaButti K."/>
            <person name="Lindquist E.A."/>
            <person name="Lucas S."/>
            <person name="Salamov A.A."/>
            <person name="Bradshaw R.E."/>
            <person name="Ciuffetti L."/>
            <person name="Hamelin R.C."/>
            <person name="Kema G.H.J."/>
            <person name="Lawrence C."/>
            <person name="Scott J.A."/>
            <person name="Spatafora J.W."/>
            <person name="Turgeon B.G."/>
            <person name="de Wit P.J.G.M."/>
            <person name="Zhong S."/>
            <person name="Goodwin S.B."/>
            <person name="Grigoriev I.V."/>
        </authorList>
    </citation>
    <scope>NUCLEOTIDE SEQUENCE [LARGE SCALE GENOMIC DNA]</scope>
    <source>
        <strain evidence="9">NZE10 / CBS 128990</strain>
    </source>
</reference>
<comment type="function">
    <text evidence="6">Required for the assembly of the V0 complex of the vacuolar ATPase (V-ATPase) in the endoplasmic reticulum.</text>
</comment>
<name>N1PNF9_DOTSN</name>
<dbReference type="Pfam" id="PF09446">
    <property type="entry name" value="VMA21"/>
    <property type="match status" value="1"/>
</dbReference>
<comment type="subcellular location">
    <subcellularLocation>
        <location evidence="6">Endoplasmic reticulum membrane</location>
        <topology evidence="6">Multi-pass membrane protein</topology>
    </subcellularLocation>
    <subcellularLocation>
        <location evidence="6">Endoplasmic reticulum-Golgi intermediate compartment membrane</location>
        <topology evidence="6">Multi-pass membrane protein</topology>
    </subcellularLocation>
    <subcellularLocation>
        <location evidence="6">Cytoplasmic vesicle</location>
        <location evidence="6">COPII-coated vesicle membrane</location>
        <topology evidence="6">Multi-pass membrane protein</topology>
    </subcellularLocation>
</comment>
<feature type="transmembrane region" description="Helical" evidence="6">
    <location>
        <begin position="68"/>
        <end position="90"/>
    </location>
</feature>
<dbReference type="OMA" id="AMKEDQT"/>
<dbReference type="GO" id="GO:0012507">
    <property type="term" value="C:ER to Golgi transport vesicle membrane"/>
    <property type="evidence" value="ECO:0007669"/>
    <property type="project" value="UniProtKB-SubCell"/>
</dbReference>
<reference evidence="9" key="1">
    <citation type="journal article" date="2012" name="PLoS Genet.">
        <title>The genomes of the fungal plant pathogens Cladosporium fulvum and Dothistroma septosporum reveal adaptation to different hosts and lifestyles but also signatures of common ancestry.</title>
        <authorList>
            <person name="de Wit P.J.G.M."/>
            <person name="van der Burgt A."/>
            <person name="Oekmen B."/>
            <person name="Stergiopoulos I."/>
            <person name="Abd-Elsalam K.A."/>
            <person name="Aerts A.L."/>
            <person name="Bahkali A.H."/>
            <person name="Beenen H.G."/>
            <person name="Chettri P."/>
            <person name="Cox M.P."/>
            <person name="Datema E."/>
            <person name="de Vries R.P."/>
            <person name="Dhillon B."/>
            <person name="Ganley A.R."/>
            <person name="Griffiths S.A."/>
            <person name="Guo Y."/>
            <person name="Hamelin R.C."/>
            <person name="Henrissat B."/>
            <person name="Kabir M.S."/>
            <person name="Jashni M.K."/>
            <person name="Kema G."/>
            <person name="Klaubauf S."/>
            <person name="Lapidus A."/>
            <person name="Levasseur A."/>
            <person name="Lindquist E."/>
            <person name="Mehrabi R."/>
            <person name="Ohm R.A."/>
            <person name="Owen T.J."/>
            <person name="Salamov A."/>
            <person name="Schwelm A."/>
            <person name="Schijlen E."/>
            <person name="Sun H."/>
            <person name="van den Burg H.A."/>
            <person name="van Ham R.C.H.J."/>
            <person name="Zhang S."/>
            <person name="Goodwin S.B."/>
            <person name="Grigoriev I.V."/>
            <person name="Collemare J."/>
            <person name="Bradshaw R.E."/>
        </authorList>
    </citation>
    <scope>NUCLEOTIDE SEQUENCE [LARGE SCALE GENOMIC DNA]</scope>
    <source>
        <strain evidence="9">NZE10 / CBS 128990</strain>
    </source>
</reference>
<keyword evidence="2 6" id="KW-0256">Endoplasmic reticulum</keyword>
<evidence type="ECO:0000313" key="8">
    <source>
        <dbReference type="EMBL" id="EME43954.1"/>
    </source>
</evidence>
<dbReference type="OrthoDB" id="160405at2759"/>
<dbReference type="PANTHER" id="PTHR31792">
    <property type="entry name" value="VACUOLAR ATPASE ASSEMBLY INTEGRAL MEMBRANE PROTEIN VMA21"/>
    <property type="match status" value="1"/>
</dbReference>
<protein>
    <submittedName>
        <fullName evidence="8">Uncharacterized protein</fullName>
    </submittedName>
</protein>
<dbReference type="GO" id="GO:0070072">
    <property type="term" value="P:vacuolar proton-transporting V-type ATPase complex assembly"/>
    <property type="evidence" value="ECO:0007669"/>
    <property type="project" value="UniProtKB-UniRule"/>
</dbReference>
<dbReference type="EMBL" id="KB446539">
    <property type="protein sequence ID" value="EME43954.1"/>
    <property type="molecule type" value="Genomic_DNA"/>
</dbReference>
<dbReference type="InterPro" id="IPR019013">
    <property type="entry name" value="Vma21"/>
</dbReference>
<feature type="transmembrane region" description="Helical" evidence="6">
    <location>
        <begin position="39"/>
        <end position="62"/>
    </location>
</feature>
<dbReference type="HAMAP" id="MF_03058">
    <property type="entry name" value="VMA21"/>
    <property type="match status" value="1"/>
</dbReference>
<accession>N1PNF9</accession>
<evidence type="ECO:0000256" key="6">
    <source>
        <dbReference type="HAMAP-Rule" id="MF_03058"/>
    </source>
</evidence>